<feature type="non-terminal residue" evidence="2">
    <location>
        <position position="1"/>
    </location>
</feature>
<dbReference type="InterPro" id="IPR019721">
    <property type="entry name" value="NADH-UbQ_OxRdtase_su21_N"/>
</dbReference>
<proteinExistence type="predicted"/>
<evidence type="ECO:0000313" key="3">
    <source>
        <dbReference type="Proteomes" id="UP001211907"/>
    </source>
</evidence>
<accession>A0AAD5T017</accession>
<gene>
    <name evidence="2" type="ORF">HK100_012265</name>
</gene>
<reference evidence="2" key="1">
    <citation type="submission" date="2020-05" db="EMBL/GenBank/DDBJ databases">
        <title>Phylogenomic resolution of chytrid fungi.</title>
        <authorList>
            <person name="Stajich J.E."/>
            <person name="Amses K."/>
            <person name="Simmons R."/>
            <person name="Seto K."/>
            <person name="Myers J."/>
            <person name="Bonds A."/>
            <person name="Quandt C.A."/>
            <person name="Barry K."/>
            <person name="Liu P."/>
            <person name="Grigoriev I."/>
            <person name="Longcore J.E."/>
            <person name="James T.Y."/>
        </authorList>
    </citation>
    <scope>NUCLEOTIDE SEQUENCE</scope>
    <source>
        <strain evidence="2">JEL0513</strain>
    </source>
</reference>
<dbReference type="AlphaFoldDB" id="A0AAD5T017"/>
<dbReference type="Proteomes" id="UP001211907">
    <property type="component" value="Unassembled WGS sequence"/>
</dbReference>
<dbReference type="EMBL" id="JADGJH010000861">
    <property type="protein sequence ID" value="KAJ3121709.1"/>
    <property type="molecule type" value="Genomic_DNA"/>
</dbReference>
<protein>
    <recommendedName>
        <fullName evidence="1">NADH-ubiquinone oxidoreductase 21kDa subunit N-terminal domain-containing protein</fullName>
    </recommendedName>
</protein>
<evidence type="ECO:0000313" key="2">
    <source>
        <dbReference type="EMBL" id="KAJ3121709.1"/>
    </source>
</evidence>
<feature type="domain" description="NADH-ubiquinone oxidoreductase 21kDa subunit N-terminal" evidence="1">
    <location>
        <begin position="14"/>
        <end position="50"/>
    </location>
</feature>
<organism evidence="2 3">
    <name type="scientific">Physocladia obscura</name>
    <dbReference type="NCBI Taxonomy" id="109957"/>
    <lineage>
        <taxon>Eukaryota</taxon>
        <taxon>Fungi</taxon>
        <taxon>Fungi incertae sedis</taxon>
        <taxon>Chytridiomycota</taxon>
        <taxon>Chytridiomycota incertae sedis</taxon>
        <taxon>Chytridiomycetes</taxon>
        <taxon>Chytridiales</taxon>
        <taxon>Chytriomycetaceae</taxon>
        <taxon>Physocladia</taxon>
    </lineage>
</organism>
<name>A0AAD5T017_9FUNG</name>
<dbReference type="Pfam" id="PF10785">
    <property type="entry name" value="NADH-u_ox-rdase"/>
    <property type="match status" value="1"/>
</dbReference>
<evidence type="ECO:0000259" key="1">
    <source>
        <dbReference type="Pfam" id="PF10785"/>
    </source>
</evidence>
<comment type="caution">
    <text evidence="2">The sequence shown here is derived from an EMBL/GenBank/DDBJ whole genome shotgun (WGS) entry which is preliminary data.</text>
</comment>
<sequence>MKWVTSLPSQEEVPYKFIEAEPHFKDVVRYFRTSDYIAWGSIATGVPAAMGLF</sequence>
<keyword evidence="3" id="KW-1185">Reference proteome</keyword>